<dbReference type="Proteomes" id="UP001054837">
    <property type="component" value="Unassembled WGS sequence"/>
</dbReference>
<accession>A0AAV4VC09</accession>
<gene>
    <name evidence="2" type="primary">AVEN_41759_1</name>
    <name evidence="2" type="ORF">CDAR_521231</name>
</gene>
<reference evidence="2 3" key="1">
    <citation type="submission" date="2021-06" db="EMBL/GenBank/DDBJ databases">
        <title>Caerostris darwini draft genome.</title>
        <authorList>
            <person name="Kono N."/>
            <person name="Arakawa K."/>
        </authorList>
    </citation>
    <scope>NUCLEOTIDE SEQUENCE [LARGE SCALE GENOMIC DNA]</scope>
</reference>
<proteinExistence type="predicted"/>
<feature type="compositionally biased region" description="Polar residues" evidence="1">
    <location>
        <begin position="266"/>
        <end position="277"/>
    </location>
</feature>
<dbReference type="AlphaFoldDB" id="A0AAV4VC09"/>
<evidence type="ECO:0000256" key="1">
    <source>
        <dbReference type="SAM" id="MobiDB-lite"/>
    </source>
</evidence>
<feature type="region of interest" description="Disordered" evidence="1">
    <location>
        <begin position="1"/>
        <end position="40"/>
    </location>
</feature>
<evidence type="ECO:0000313" key="3">
    <source>
        <dbReference type="Proteomes" id="UP001054837"/>
    </source>
</evidence>
<feature type="region of interest" description="Disordered" evidence="1">
    <location>
        <begin position="262"/>
        <end position="284"/>
    </location>
</feature>
<name>A0AAV4VC09_9ARAC</name>
<comment type="caution">
    <text evidence="2">The sequence shown here is derived from an EMBL/GenBank/DDBJ whole genome shotgun (WGS) entry which is preliminary data.</text>
</comment>
<dbReference type="EMBL" id="BPLQ01012679">
    <property type="protein sequence ID" value="GIY67035.1"/>
    <property type="molecule type" value="Genomic_DNA"/>
</dbReference>
<protein>
    <submittedName>
        <fullName evidence="2">Uncharacterized protein</fullName>
    </submittedName>
</protein>
<sequence length="897" mass="103413">MYKKKITRSKQNSFKIPHKTENFPNGSHLNSEDNSKTINTRKRKLSRNIMKNEIKETKEKNTSSSKIDSRNLKKIKLSKNATKNEKDHESTNLDYFSNTEINNEDENQAHDISSMNKNTVTDITDKNKLDATSISISNSFLKSNKCKIYETSYTEDEIMTDINLILYDTINRLCKNEEILKPPVIPQTIFEEDLKDKNNVCKNDILQNFTRNNSNFSITTEENPKESKISNNNKVTTEIKELKILKTIEDITFSKIKHNTNESLRESNNAEGGNSTNFDKKNGSEANFHFSESNFSKVDIQKDCGKVKRDSKFELCETNVTISQNINKKQKGDNLLNDAESNGISGKNISHTEINNVNNCDLNKNNNTCKNDNSEFTVNSKCNYTNFSAADKDLENKNDLNSELTEICELKLTQKNENILTERGLKSDQLSNEVEYFRSDIDKIHKPLTILYMSALDYEKNFKITSSENPDEKSLTKVESTSNNSNEVDYQNFKISNPLRLLNISYNECSSTANNLVQCKILNDQDDMNKNDNLQDTNEVNSEYFDSQMEMFGAVRVQEKDKTLNVCISTQDDNDNINDLDKIKHRNHNLCSSEKMNIVSDVTVFQSEPFLETKSNMFNNEDFIPDKITFREKEENDETDVIPTGVFKHLNEIFEYNTKTTSIDVKETTASITHFVDEKQVKNETKNAENSYKSTTTKIRLGEEIFLISAKDCITPNNSNNSSQQDKLNFRKIEDSKHVKEHERKENTLEENILNFQNDLYRNIDSSDEKLFKNNHNLIENNKPERLNIMYENVENKVAYESINGIKENNCLEETDNEQNKTNEEKCFSDFEEYTEMDDDFNLTASQLLMLDADERMQSNFECNAISTGQQTDEGVISDIRNDAIILEIVDQLHSIK</sequence>
<evidence type="ECO:0000313" key="2">
    <source>
        <dbReference type="EMBL" id="GIY67035.1"/>
    </source>
</evidence>
<organism evidence="2 3">
    <name type="scientific">Caerostris darwini</name>
    <dbReference type="NCBI Taxonomy" id="1538125"/>
    <lineage>
        <taxon>Eukaryota</taxon>
        <taxon>Metazoa</taxon>
        <taxon>Ecdysozoa</taxon>
        <taxon>Arthropoda</taxon>
        <taxon>Chelicerata</taxon>
        <taxon>Arachnida</taxon>
        <taxon>Araneae</taxon>
        <taxon>Araneomorphae</taxon>
        <taxon>Entelegynae</taxon>
        <taxon>Araneoidea</taxon>
        <taxon>Araneidae</taxon>
        <taxon>Caerostris</taxon>
    </lineage>
</organism>
<keyword evidence="3" id="KW-1185">Reference proteome</keyword>